<evidence type="ECO:0000313" key="5">
    <source>
        <dbReference type="Proteomes" id="UP000036367"/>
    </source>
</evidence>
<evidence type="ECO:0000259" key="3">
    <source>
        <dbReference type="Pfam" id="PF13559"/>
    </source>
</evidence>
<dbReference type="InterPro" id="IPR025403">
    <property type="entry name" value="TgpA-like_C"/>
</dbReference>
<dbReference type="EMBL" id="LECT01000029">
    <property type="protein sequence ID" value="KLU04100.1"/>
    <property type="molecule type" value="Genomic_DNA"/>
</dbReference>
<dbReference type="Proteomes" id="UP000036367">
    <property type="component" value="Unassembled WGS sequence"/>
</dbReference>
<dbReference type="AlphaFoldDB" id="A0A0J1BBS4"/>
<feature type="domain" description="Protein-glutamine gamma-glutamyltransferase-like C-terminal" evidence="3">
    <location>
        <begin position="207"/>
        <end position="273"/>
    </location>
</feature>
<dbReference type="OrthoDB" id="290072at2"/>
<accession>A0A0J1BBS4</accession>
<comment type="caution">
    <text evidence="4">The sequence shown here is derived from an EMBL/GenBank/DDBJ whole genome shotgun (WGS) entry which is preliminary data.</text>
</comment>
<dbReference type="RefSeq" id="WP_083434987.1">
    <property type="nucleotide sequence ID" value="NZ_LECT01000029.1"/>
</dbReference>
<evidence type="ECO:0000256" key="2">
    <source>
        <dbReference type="SAM" id="Phobius"/>
    </source>
</evidence>
<name>A0A0J1BBS4_RHOIS</name>
<feature type="transmembrane region" description="Helical" evidence="2">
    <location>
        <begin position="121"/>
        <end position="143"/>
    </location>
</feature>
<feature type="region of interest" description="Disordered" evidence="1">
    <location>
        <begin position="83"/>
        <end position="109"/>
    </location>
</feature>
<dbReference type="Pfam" id="PF13559">
    <property type="entry name" value="DUF4129"/>
    <property type="match status" value="1"/>
</dbReference>
<evidence type="ECO:0000256" key="1">
    <source>
        <dbReference type="SAM" id="MobiDB-lite"/>
    </source>
</evidence>
<protein>
    <submittedName>
        <fullName evidence="4">Signal peptide and transmembrane protein</fullName>
    </submittedName>
</protein>
<organism evidence="4 5">
    <name type="scientific">Rhodopirellula islandica</name>
    <dbReference type="NCBI Taxonomy" id="595434"/>
    <lineage>
        <taxon>Bacteria</taxon>
        <taxon>Pseudomonadati</taxon>
        <taxon>Planctomycetota</taxon>
        <taxon>Planctomycetia</taxon>
        <taxon>Pirellulales</taxon>
        <taxon>Pirellulaceae</taxon>
        <taxon>Rhodopirellula</taxon>
    </lineage>
</organism>
<keyword evidence="5" id="KW-1185">Reference proteome</keyword>
<dbReference type="STRING" id="595434.RISK_003686"/>
<keyword evidence="2" id="KW-0472">Membrane</keyword>
<gene>
    <name evidence="4" type="ORF">RISK_003686</name>
</gene>
<sequence length="294" mass="32800">MNDLCPAAATPRPLGQHSRSRLGPFGSVRALWFSCVLPCICFSVCTPALSAESTTESARVSPVSDSVWYDDDTGELVPVEVQDQQTDTENRGSRWTAVTSNKSTAATPAPATTTSFPFAQLFGWLMLGGLLVGLVSMLAWVFANSDFDFHHGSVEQSLLEGDRVDRQTRQRMEHLPEALRDTTVNPRSEAERLMREGQFNEAIIYLYGHQLLLLDRVHWLRLARGKTNSRYVREAKRSQPDTGSRLQHTVAAFERAYFGRHELSQSEFERLWQTNAALEQAIQSADSARQPGAA</sequence>
<dbReference type="PATRIC" id="fig|595434.4.peg.3506"/>
<keyword evidence="2 4" id="KW-0812">Transmembrane</keyword>
<evidence type="ECO:0000313" key="4">
    <source>
        <dbReference type="EMBL" id="KLU04100.1"/>
    </source>
</evidence>
<reference evidence="4" key="1">
    <citation type="submission" date="2015-05" db="EMBL/GenBank/DDBJ databases">
        <title>Permanent draft genome of Rhodopirellula islandicus K833.</title>
        <authorList>
            <person name="Kizina J."/>
            <person name="Richter M."/>
            <person name="Glockner F.O."/>
            <person name="Harder J."/>
        </authorList>
    </citation>
    <scope>NUCLEOTIDE SEQUENCE [LARGE SCALE GENOMIC DNA]</scope>
    <source>
        <strain evidence="4">K833</strain>
    </source>
</reference>
<keyword evidence="2" id="KW-1133">Transmembrane helix</keyword>
<proteinExistence type="predicted"/>